<evidence type="ECO:0000256" key="1">
    <source>
        <dbReference type="ARBA" id="ARBA00004123"/>
    </source>
</evidence>
<dbReference type="PANTHER" id="PTHR34269">
    <property type="entry name" value="TRANSCRIPTION FACTOR B3-DOMAIN FAMILY-RELATED"/>
    <property type="match status" value="1"/>
</dbReference>
<sequence length="112" mass="13197">MAADEGNWKIRRILHEHDLYRNQILLPIGMVRESVLPHLDRELMRTIDSGIGYQVTVIDVDDNTHHRLEFMKTNGSYVLRGDNWRLNFVQRKHLEEDDVLGLNWDAILSVFT</sequence>
<dbReference type="Proteomes" id="UP000195402">
    <property type="component" value="Unassembled WGS sequence"/>
</dbReference>
<dbReference type="GO" id="GO:0003677">
    <property type="term" value="F:DNA binding"/>
    <property type="evidence" value="ECO:0007669"/>
    <property type="project" value="UniProtKB-KW"/>
</dbReference>
<dbReference type="FunCoup" id="A0A200QKM1">
    <property type="interactions" value="67"/>
</dbReference>
<proteinExistence type="predicted"/>
<dbReference type="GO" id="GO:0005634">
    <property type="term" value="C:nucleus"/>
    <property type="evidence" value="ECO:0007669"/>
    <property type="project" value="UniProtKB-SubCell"/>
</dbReference>
<evidence type="ECO:0000256" key="5">
    <source>
        <dbReference type="ARBA" id="ARBA00023242"/>
    </source>
</evidence>
<evidence type="ECO:0000256" key="2">
    <source>
        <dbReference type="ARBA" id="ARBA00023015"/>
    </source>
</evidence>
<keyword evidence="7" id="KW-1185">Reference proteome</keyword>
<keyword evidence="5" id="KW-0539">Nucleus</keyword>
<keyword evidence="2" id="KW-0805">Transcription regulation</keyword>
<evidence type="ECO:0000313" key="6">
    <source>
        <dbReference type="EMBL" id="OVA10981.1"/>
    </source>
</evidence>
<evidence type="ECO:0000256" key="4">
    <source>
        <dbReference type="ARBA" id="ARBA00023163"/>
    </source>
</evidence>
<protein>
    <recommendedName>
        <fullName evidence="8">B3 DNA binding domain</fullName>
    </recommendedName>
</protein>
<keyword evidence="4" id="KW-0804">Transcription</keyword>
<comment type="caution">
    <text evidence="6">The sequence shown here is derived from an EMBL/GenBank/DDBJ whole genome shotgun (WGS) entry which is preliminary data.</text>
</comment>
<accession>A0A200QKM1</accession>
<evidence type="ECO:0000256" key="3">
    <source>
        <dbReference type="ARBA" id="ARBA00023125"/>
    </source>
</evidence>
<reference evidence="6 7" key="1">
    <citation type="journal article" date="2017" name="Mol. Plant">
        <title>The Genome of Medicinal Plant Macleaya cordata Provides New Insights into Benzylisoquinoline Alkaloids Metabolism.</title>
        <authorList>
            <person name="Liu X."/>
            <person name="Liu Y."/>
            <person name="Huang P."/>
            <person name="Ma Y."/>
            <person name="Qing Z."/>
            <person name="Tang Q."/>
            <person name="Cao H."/>
            <person name="Cheng P."/>
            <person name="Zheng Y."/>
            <person name="Yuan Z."/>
            <person name="Zhou Y."/>
            <person name="Liu J."/>
            <person name="Tang Z."/>
            <person name="Zhuo Y."/>
            <person name="Zhang Y."/>
            <person name="Yu L."/>
            <person name="Huang J."/>
            <person name="Yang P."/>
            <person name="Peng Q."/>
            <person name="Zhang J."/>
            <person name="Jiang W."/>
            <person name="Zhang Z."/>
            <person name="Lin K."/>
            <person name="Ro D.K."/>
            <person name="Chen X."/>
            <person name="Xiong X."/>
            <person name="Shang Y."/>
            <person name="Huang S."/>
            <person name="Zeng J."/>
        </authorList>
    </citation>
    <scope>NUCLEOTIDE SEQUENCE [LARGE SCALE GENOMIC DNA]</scope>
    <source>
        <strain evidence="7">cv. BLH2017</strain>
        <tissue evidence="6">Root</tissue>
    </source>
</reference>
<dbReference type="AlphaFoldDB" id="A0A200QKM1"/>
<evidence type="ECO:0000313" key="7">
    <source>
        <dbReference type="Proteomes" id="UP000195402"/>
    </source>
</evidence>
<dbReference type="SUPFAM" id="SSF101936">
    <property type="entry name" value="DNA-binding pseudobarrel domain"/>
    <property type="match status" value="1"/>
</dbReference>
<dbReference type="Gene3D" id="2.40.330.10">
    <property type="entry name" value="DNA-binding pseudobarrel domain"/>
    <property type="match status" value="1"/>
</dbReference>
<keyword evidence="3" id="KW-0238">DNA-binding</keyword>
<dbReference type="OrthoDB" id="1915967at2759"/>
<organism evidence="6 7">
    <name type="scientific">Macleaya cordata</name>
    <name type="common">Five-seeded plume-poppy</name>
    <name type="synonym">Bocconia cordata</name>
    <dbReference type="NCBI Taxonomy" id="56857"/>
    <lineage>
        <taxon>Eukaryota</taxon>
        <taxon>Viridiplantae</taxon>
        <taxon>Streptophyta</taxon>
        <taxon>Embryophyta</taxon>
        <taxon>Tracheophyta</taxon>
        <taxon>Spermatophyta</taxon>
        <taxon>Magnoliopsida</taxon>
        <taxon>Ranunculales</taxon>
        <taxon>Papaveraceae</taxon>
        <taxon>Papaveroideae</taxon>
        <taxon>Macleaya</taxon>
    </lineage>
</organism>
<dbReference type="OMA" id="THHRLEF"/>
<evidence type="ECO:0008006" key="8">
    <source>
        <dbReference type="Google" id="ProtNLM"/>
    </source>
</evidence>
<dbReference type="PANTHER" id="PTHR34269:SF11">
    <property type="entry name" value="B3 DOMAIN PROTEIN"/>
    <property type="match status" value="1"/>
</dbReference>
<comment type="subcellular location">
    <subcellularLocation>
        <location evidence="1">Nucleus</location>
    </subcellularLocation>
</comment>
<dbReference type="InterPro" id="IPR015300">
    <property type="entry name" value="DNA-bd_pseudobarrel_sf"/>
</dbReference>
<name>A0A200QKM1_MACCD</name>
<gene>
    <name evidence="6" type="ORF">BVC80_351g6</name>
</gene>
<dbReference type="InterPro" id="IPR051442">
    <property type="entry name" value="B3_domain"/>
</dbReference>
<dbReference type="EMBL" id="MVGT01001741">
    <property type="protein sequence ID" value="OVA10981.1"/>
    <property type="molecule type" value="Genomic_DNA"/>
</dbReference>
<dbReference type="InParanoid" id="A0A200QKM1"/>